<evidence type="ECO:0008006" key="3">
    <source>
        <dbReference type="Google" id="ProtNLM"/>
    </source>
</evidence>
<dbReference type="AlphaFoldDB" id="A0A9D4BNW7"/>
<reference evidence="1" key="2">
    <citation type="submission" date="2020-11" db="EMBL/GenBank/DDBJ databases">
        <authorList>
            <person name="McCartney M.A."/>
            <person name="Auch B."/>
            <person name="Kono T."/>
            <person name="Mallez S."/>
            <person name="Becker A."/>
            <person name="Gohl D.M."/>
            <person name="Silverstein K.A.T."/>
            <person name="Koren S."/>
            <person name="Bechman K.B."/>
            <person name="Herman A."/>
            <person name="Abrahante J.E."/>
            <person name="Garbe J."/>
        </authorList>
    </citation>
    <scope>NUCLEOTIDE SEQUENCE</scope>
    <source>
        <strain evidence="1">Duluth1</strain>
        <tissue evidence="1">Whole animal</tissue>
    </source>
</reference>
<dbReference type="CDD" id="cd00303">
    <property type="entry name" value="retropepsin_like"/>
    <property type="match status" value="1"/>
</dbReference>
<dbReference type="SUPFAM" id="SSF50630">
    <property type="entry name" value="Acid proteases"/>
    <property type="match status" value="1"/>
</dbReference>
<name>A0A9D4BNW7_DREPO</name>
<evidence type="ECO:0000313" key="1">
    <source>
        <dbReference type="EMBL" id="KAH3701701.1"/>
    </source>
</evidence>
<reference evidence="1" key="1">
    <citation type="journal article" date="2019" name="bioRxiv">
        <title>The Genome of the Zebra Mussel, Dreissena polymorpha: A Resource for Invasive Species Research.</title>
        <authorList>
            <person name="McCartney M.A."/>
            <person name="Auch B."/>
            <person name="Kono T."/>
            <person name="Mallez S."/>
            <person name="Zhang Y."/>
            <person name="Obille A."/>
            <person name="Becker A."/>
            <person name="Abrahante J.E."/>
            <person name="Garbe J."/>
            <person name="Badalamenti J.P."/>
            <person name="Herman A."/>
            <person name="Mangelson H."/>
            <person name="Liachko I."/>
            <person name="Sullivan S."/>
            <person name="Sone E.D."/>
            <person name="Koren S."/>
            <person name="Silverstein K.A.T."/>
            <person name="Beckman K.B."/>
            <person name="Gohl D.M."/>
        </authorList>
    </citation>
    <scope>NUCLEOTIDE SEQUENCE</scope>
    <source>
        <strain evidence="1">Duluth1</strain>
        <tissue evidence="1">Whole animal</tissue>
    </source>
</reference>
<dbReference type="EMBL" id="JAIWYP010000015">
    <property type="protein sequence ID" value="KAH3701701.1"/>
    <property type="molecule type" value="Genomic_DNA"/>
</dbReference>
<dbReference type="Pfam" id="PF13975">
    <property type="entry name" value="gag-asp_proteas"/>
    <property type="match status" value="1"/>
</dbReference>
<organism evidence="1 2">
    <name type="scientific">Dreissena polymorpha</name>
    <name type="common">Zebra mussel</name>
    <name type="synonym">Mytilus polymorpha</name>
    <dbReference type="NCBI Taxonomy" id="45954"/>
    <lineage>
        <taxon>Eukaryota</taxon>
        <taxon>Metazoa</taxon>
        <taxon>Spiralia</taxon>
        <taxon>Lophotrochozoa</taxon>
        <taxon>Mollusca</taxon>
        <taxon>Bivalvia</taxon>
        <taxon>Autobranchia</taxon>
        <taxon>Heteroconchia</taxon>
        <taxon>Euheterodonta</taxon>
        <taxon>Imparidentia</taxon>
        <taxon>Neoheterodontei</taxon>
        <taxon>Myida</taxon>
        <taxon>Dreissenoidea</taxon>
        <taxon>Dreissenidae</taxon>
        <taxon>Dreissena</taxon>
    </lineage>
</organism>
<comment type="caution">
    <text evidence="1">The sequence shown here is derived from an EMBL/GenBank/DDBJ whole genome shotgun (WGS) entry which is preliminary data.</text>
</comment>
<keyword evidence="2" id="KW-1185">Reference proteome</keyword>
<gene>
    <name evidence="1" type="ORF">DPMN_076693</name>
</gene>
<dbReference type="Gene3D" id="2.40.70.10">
    <property type="entry name" value="Acid Proteases"/>
    <property type="match status" value="1"/>
</dbReference>
<dbReference type="Proteomes" id="UP000828390">
    <property type="component" value="Unassembled WGS sequence"/>
</dbReference>
<protein>
    <recommendedName>
        <fullName evidence="3">Polyprotein</fullName>
    </recommendedName>
</protein>
<dbReference type="InterPro" id="IPR021109">
    <property type="entry name" value="Peptidase_aspartic_dom_sf"/>
</dbReference>
<proteinExistence type="predicted"/>
<sequence length="260" mass="28140">MQFAKGVSTGKQHRDGFYVRGCIGDVPVVITADTGATKTIASKRVYNRMSTAEKPSLKGSVNLVGANGTSIKELGMGEFKLMVGPAELEFEAVVAEIEDDVLLGYDVLGSETNGPADILISKWVMVINGVEIPCIGKHTGKPIRRVTEADDVTVPGESVALIDVFIERQESDDVIVEPIATFKDTHKLLMATTLVNVNAQSTCKVRVLNPFSHEVQLMQNMQVAQAKEVEGVVKMIATAESEYVNRVSVRRVQVAPEPAK</sequence>
<evidence type="ECO:0000313" key="2">
    <source>
        <dbReference type="Proteomes" id="UP000828390"/>
    </source>
</evidence>
<accession>A0A9D4BNW7</accession>